<dbReference type="GO" id="GO:0006351">
    <property type="term" value="P:DNA-templated transcription"/>
    <property type="evidence" value="ECO:0007669"/>
    <property type="project" value="InterPro"/>
</dbReference>
<accession>A0A9Q9EQ10</accession>
<name>A0A9Q9EQ10_9PEZI</name>
<protein>
    <recommendedName>
        <fullName evidence="3">Zn(2)-C6 fungal-type domain-containing protein</fullName>
    </recommendedName>
</protein>
<evidence type="ECO:0000259" key="3">
    <source>
        <dbReference type="PROSITE" id="PS00463"/>
    </source>
</evidence>
<sequence>MEHQPHSPVQGRKYKSRKERPCDACRRRKVCCIREPGDDACSLCRMQSQICSYDQGPTPRRRRPVTSALPSSNEDAVIVPNTIARATSSAPSPNHESGPREWASQYVGLSGDHDPFVLRHANFGPSNYYRSGDWACLRLQSSAAIPSLFTVSPLNDTRPMHYPPSTLLDAAYPLHHELLSTYFEVVHTAFPLLEPARFVKGNKIDLCLLATMYALARPFCSSATDLPSESLEAFVTRALPLDVRIPRLDTIEAALLFLQSDSPGPMVPGFHSQIGGLVAMCHDAGINVDPTHWDIPAVDRARRMRIWWAVYTADKWAALGLGRPSFIHEDACNVPPLTLAHIPVTTVGEQTLPRTSSQMFVAMAALTQILATVLNTFYTLKATEQMARATPAEIGNLKAYFEQRLFEFRARYLAPLENVADMFLDPTGTVFLAFYTVESVVQRALLRCVSLNDRLCQQIRQQAKQVMISVVKLVENLQVTRLRAFWWSPISKVNFAMAGGSMFSMLLSSTTDEEIEYWSSEITRYRRLLEMQSLSFDTTKLAAARMSALANVRSSGRAQGEAGTAGRSDPKQAFCRDFGVEINTL</sequence>
<reference evidence="4" key="1">
    <citation type="submission" date="2022-06" db="EMBL/GenBank/DDBJ databases">
        <title>Complete genome sequences of two strains of the flax pathogen Septoria linicola.</title>
        <authorList>
            <person name="Lapalu N."/>
            <person name="Simon A."/>
            <person name="Demenou B."/>
            <person name="Paumier D."/>
            <person name="Guillot M.-P."/>
            <person name="Gout L."/>
            <person name="Valade R."/>
        </authorList>
    </citation>
    <scope>NUCLEOTIDE SEQUENCE</scope>
    <source>
        <strain evidence="4">SE15195</strain>
    </source>
</reference>
<dbReference type="Pfam" id="PF04082">
    <property type="entry name" value="Fungal_trans"/>
    <property type="match status" value="1"/>
</dbReference>
<feature type="domain" description="Zn(2)-C6 fungal-type" evidence="3">
    <location>
        <begin position="21"/>
        <end position="51"/>
    </location>
</feature>
<dbReference type="InterPro" id="IPR007219">
    <property type="entry name" value="XnlR_reg_dom"/>
</dbReference>
<dbReference type="GO" id="GO:0003677">
    <property type="term" value="F:DNA binding"/>
    <property type="evidence" value="ECO:0007669"/>
    <property type="project" value="InterPro"/>
</dbReference>
<organism evidence="4 5">
    <name type="scientific">Septoria linicola</name>
    <dbReference type="NCBI Taxonomy" id="215465"/>
    <lineage>
        <taxon>Eukaryota</taxon>
        <taxon>Fungi</taxon>
        <taxon>Dikarya</taxon>
        <taxon>Ascomycota</taxon>
        <taxon>Pezizomycotina</taxon>
        <taxon>Dothideomycetes</taxon>
        <taxon>Dothideomycetidae</taxon>
        <taxon>Mycosphaerellales</taxon>
        <taxon>Mycosphaerellaceae</taxon>
        <taxon>Septoria</taxon>
    </lineage>
</organism>
<evidence type="ECO:0000313" key="5">
    <source>
        <dbReference type="Proteomes" id="UP001056384"/>
    </source>
</evidence>
<evidence type="ECO:0000256" key="1">
    <source>
        <dbReference type="ARBA" id="ARBA00023242"/>
    </source>
</evidence>
<dbReference type="PANTHER" id="PTHR31668">
    <property type="entry name" value="GLUCOSE TRANSPORT TRANSCRIPTION REGULATOR RGT1-RELATED-RELATED"/>
    <property type="match status" value="1"/>
</dbReference>
<feature type="region of interest" description="Disordered" evidence="2">
    <location>
        <begin position="54"/>
        <end position="73"/>
    </location>
</feature>
<dbReference type="GO" id="GO:0005634">
    <property type="term" value="C:nucleus"/>
    <property type="evidence" value="ECO:0007669"/>
    <property type="project" value="TreeGrafter"/>
</dbReference>
<dbReference type="GO" id="GO:0000981">
    <property type="term" value="F:DNA-binding transcription factor activity, RNA polymerase II-specific"/>
    <property type="evidence" value="ECO:0007669"/>
    <property type="project" value="InterPro"/>
</dbReference>
<dbReference type="SMART" id="SM00066">
    <property type="entry name" value="GAL4"/>
    <property type="match status" value="1"/>
</dbReference>
<dbReference type="CDD" id="cd12148">
    <property type="entry name" value="fungal_TF_MHR"/>
    <property type="match status" value="1"/>
</dbReference>
<keyword evidence="1" id="KW-0539">Nucleus</keyword>
<evidence type="ECO:0000256" key="2">
    <source>
        <dbReference type="SAM" id="MobiDB-lite"/>
    </source>
</evidence>
<gene>
    <name evidence="4" type="ORF">Slin15195_G119540</name>
</gene>
<dbReference type="InterPro" id="IPR050797">
    <property type="entry name" value="Carb_Metab_Trans_Reg"/>
</dbReference>
<dbReference type="GO" id="GO:0001080">
    <property type="term" value="P:nitrogen catabolite activation of transcription from RNA polymerase II promoter"/>
    <property type="evidence" value="ECO:0007669"/>
    <property type="project" value="TreeGrafter"/>
</dbReference>
<dbReference type="AlphaFoldDB" id="A0A9Q9EQ10"/>
<dbReference type="InterPro" id="IPR001138">
    <property type="entry name" value="Zn2Cys6_DnaBD"/>
</dbReference>
<proteinExistence type="predicted"/>
<dbReference type="SMART" id="SM00906">
    <property type="entry name" value="Fungal_trans"/>
    <property type="match status" value="1"/>
</dbReference>
<keyword evidence="5" id="KW-1185">Reference proteome</keyword>
<evidence type="ECO:0000313" key="4">
    <source>
        <dbReference type="EMBL" id="USW58635.1"/>
    </source>
</evidence>
<dbReference type="EMBL" id="CP099428">
    <property type="protein sequence ID" value="USW58635.1"/>
    <property type="molecule type" value="Genomic_DNA"/>
</dbReference>
<dbReference type="Proteomes" id="UP001056384">
    <property type="component" value="Chromosome 11"/>
</dbReference>
<dbReference type="PANTHER" id="PTHR31668:SF4">
    <property type="entry name" value="TRANSCRIPTIONAL ACTIVATOR PROTEIN DAL81"/>
    <property type="match status" value="1"/>
</dbReference>
<dbReference type="PROSITE" id="PS00463">
    <property type="entry name" value="ZN2_CY6_FUNGAL_1"/>
    <property type="match status" value="1"/>
</dbReference>
<dbReference type="OrthoDB" id="3034343at2759"/>
<dbReference type="CDD" id="cd00067">
    <property type="entry name" value="GAL4"/>
    <property type="match status" value="1"/>
</dbReference>
<dbReference type="GO" id="GO:0008270">
    <property type="term" value="F:zinc ion binding"/>
    <property type="evidence" value="ECO:0007669"/>
    <property type="project" value="InterPro"/>
</dbReference>